<dbReference type="OrthoDB" id="2192520at2"/>
<keyword evidence="2" id="KW-1185">Reference proteome</keyword>
<evidence type="ECO:0008006" key="3">
    <source>
        <dbReference type="Google" id="ProtNLM"/>
    </source>
</evidence>
<dbReference type="EMBL" id="NHOC01000008">
    <property type="protein sequence ID" value="OUM20010.1"/>
    <property type="molecule type" value="Genomic_DNA"/>
</dbReference>
<organism evidence="1 2">
    <name type="scientific">Butyricicoccus porcorum</name>
    <dbReference type="NCBI Taxonomy" id="1945634"/>
    <lineage>
        <taxon>Bacteria</taxon>
        <taxon>Bacillati</taxon>
        <taxon>Bacillota</taxon>
        <taxon>Clostridia</taxon>
        <taxon>Eubacteriales</taxon>
        <taxon>Butyricicoccaceae</taxon>
        <taxon>Butyricicoccus</taxon>
    </lineage>
</organism>
<gene>
    <name evidence="1" type="ORF">CBW42_09715</name>
</gene>
<reference evidence="1 2" key="1">
    <citation type="submission" date="2017-05" db="EMBL/GenBank/DDBJ databases">
        <title>Butyricicoccus porcorum sp. nov. a butyrate-producing bacterium from the swine intestinal tract.</title>
        <authorList>
            <person name="Trachsel J."/>
            <person name="Humphrey S."/>
            <person name="Allen H.K."/>
        </authorList>
    </citation>
    <scope>NUCLEOTIDE SEQUENCE [LARGE SCALE GENOMIC DNA]</scope>
    <source>
        <strain evidence="1">BB10</strain>
    </source>
</reference>
<proteinExistence type="predicted"/>
<protein>
    <recommendedName>
        <fullName evidence="3">RNA polymerase subunit sigma-70</fullName>
    </recommendedName>
</protein>
<evidence type="ECO:0000313" key="2">
    <source>
        <dbReference type="Proteomes" id="UP000194903"/>
    </source>
</evidence>
<dbReference type="Proteomes" id="UP000194903">
    <property type="component" value="Unassembled WGS sequence"/>
</dbReference>
<dbReference type="AlphaFoldDB" id="A0A252F339"/>
<evidence type="ECO:0000313" key="1">
    <source>
        <dbReference type="EMBL" id="OUM20010.1"/>
    </source>
</evidence>
<dbReference type="RefSeq" id="WP_087020647.1">
    <property type="nucleotide sequence ID" value="NZ_NHOC01000008.1"/>
</dbReference>
<comment type="caution">
    <text evidence="1">The sequence shown here is derived from an EMBL/GenBank/DDBJ whole genome shotgun (WGS) entry which is preliminary data.</text>
</comment>
<accession>A0A252F339</accession>
<sequence>MTEKTKDFTKTKKYKSIRQDLLDQLERNGTCGEHYTDLVHDYMDLWVEKKLLSEDIRVRGVTVTYNNGGGQSGVKKNDSIQEKIRVSQQMLNILNALGIKPAQEADDDDEL</sequence>
<dbReference type="InterPro" id="IPR006448">
    <property type="entry name" value="Phage_term_ssu_P27"/>
</dbReference>
<dbReference type="Pfam" id="PF05119">
    <property type="entry name" value="Terminase_4"/>
    <property type="match status" value="1"/>
</dbReference>
<name>A0A252F339_9FIRM</name>